<keyword evidence="4" id="KW-1003">Cell membrane</keyword>
<feature type="transmembrane region" description="Helical" evidence="8">
    <location>
        <begin position="12"/>
        <end position="33"/>
    </location>
</feature>
<dbReference type="AlphaFoldDB" id="A0A133S7D7"/>
<dbReference type="GO" id="GO:0005886">
    <property type="term" value="C:plasma membrane"/>
    <property type="evidence" value="ECO:0007669"/>
    <property type="project" value="UniProtKB-SubCell"/>
</dbReference>
<feature type="transmembrane region" description="Helical" evidence="8">
    <location>
        <begin position="252"/>
        <end position="277"/>
    </location>
</feature>
<dbReference type="CDD" id="cd06550">
    <property type="entry name" value="TM_ABC_iron-siderophores_like"/>
    <property type="match status" value="1"/>
</dbReference>
<evidence type="ECO:0000256" key="1">
    <source>
        <dbReference type="ARBA" id="ARBA00004651"/>
    </source>
</evidence>
<evidence type="ECO:0000256" key="5">
    <source>
        <dbReference type="ARBA" id="ARBA00022692"/>
    </source>
</evidence>
<evidence type="ECO:0000313" key="10">
    <source>
        <dbReference type="Proteomes" id="UP000070226"/>
    </source>
</evidence>
<evidence type="ECO:0000256" key="7">
    <source>
        <dbReference type="ARBA" id="ARBA00023136"/>
    </source>
</evidence>
<sequence length="340" mass="36753">MKHTMFRKRLPFIYFGLFILLILCITEGLMQGYTSYSPVQLYEGVLHWVQGLSNTDMDAAIIGELRLPRIIMAMAVGMGLSTSGIVMQSIFKNPMADPYILGISSGAALGIVASVTLGLDAIIGSNVIQFGAFLGAFIISLVAIFASNLYQKNPSRFLMIGVALGAICSALAGVLIFIGASKSGIDLTLYWMMGSISFVPLGQSIYAFVVALLAFIFFTSQSRILNLMREGQQVAITLGYSLNWYIKSYLFINAILVGSIVMNSGLIGFVGLLIPHLVRLFVGDNTRVLLPLTAFIGMIVSLLADVVGRTMLTGVDIPLGITFSIVGAPVFIILLIRRNR</sequence>
<dbReference type="EMBL" id="LRQT01000002">
    <property type="protein sequence ID" value="KXA65572.1"/>
    <property type="molecule type" value="Genomic_DNA"/>
</dbReference>
<reference evidence="9 10" key="1">
    <citation type="submission" date="2016-01" db="EMBL/GenBank/DDBJ databases">
        <authorList>
            <person name="Oliw E.H."/>
        </authorList>
    </citation>
    <scope>NUCLEOTIDE SEQUENCE [LARGE SCALE GENOMIC DNA]</scope>
    <source>
        <strain evidence="9 10">CMW7756B</strain>
    </source>
</reference>
<gene>
    <name evidence="9" type="ORF">HMPREF3233_00054</name>
</gene>
<dbReference type="Pfam" id="PF01032">
    <property type="entry name" value="FecCD"/>
    <property type="match status" value="1"/>
</dbReference>
<keyword evidence="3" id="KW-0813">Transport</keyword>
<keyword evidence="6 8" id="KW-1133">Transmembrane helix</keyword>
<dbReference type="GO" id="GO:0022857">
    <property type="term" value="F:transmembrane transporter activity"/>
    <property type="evidence" value="ECO:0007669"/>
    <property type="project" value="InterPro"/>
</dbReference>
<feature type="transmembrane region" description="Helical" evidence="8">
    <location>
        <begin position="289"/>
        <end position="311"/>
    </location>
</feature>
<dbReference type="Gene3D" id="1.10.3470.10">
    <property type="entry name" value="ABC transporter involved in vitamin B12 uptake, BtuC"/>
    <property type="match status" value="1"/>
</dbReference>
<dbReference type="STRING" id="39777.B7L28_08055"/>
<feature type="transmembrane region" description="Helical" evidence="8">
    <location>
        <begin position="99"/>
        <end position="124"/>
    </location>
</feature>
<proteinExistence type="inferred from homology"/>
<comment type="subcellular location">
    <subcellularLocation>
        <location evidence="1">Cell membrane</location>
        <topology evidence="1">Multi-pass membrane protein</topology>
    </subcellularLocation>
</comment>
<comment type="similarity">
    <text evidence="2">Belongs to the binding-protein-dependent transport system permease family. FecCD subfamily.</text>
</comment>
<dbReference type="Proteomes" id="UP000070226">
    <property type="component" value="Unassembled WGS sequence"/>
</dbReference>
<dbReference type="PANTHER" id="PTHR30472">
    <property type="entry name" value="FERRIC ENTEROBACTIN TRANSPORT SYSTEM PERMEASE PROTEIN"/>
    <property type="match status" value="1"/>
</dbReference>
<evidence type="ECO:0000256" key="4">
    <source>
        <dbReference type="ARBA" id="ARBA00022475"/>
    </source>
</evidence>
<dbReference type="PATRIC" id="fig|39777.7.peg.54"/>
<dbReference type="RefSeq" id="WP_072270570.1">
    <property type="nucleotide sequence ID" value="NZ_CACRUN010000004.1"/>
</dbReference>
<dbReference type="InterPro" id="IPR037294">
    <property type="entry name" value="ABC_BtuC-like"/>
</dbReference>
<evidence type="ECO:0000256" key="8">
    <source>
        <dbReference type="SAM" id="Phobius"/>
    </source>
</evidence>
<dbReference type="InterPro" id="IPR000522">
    <property type="entry name" value="ABC_transptr_permease_BtuC"/>
</dbReference>
<evidence type="ECO:0000313" key="9">
    <source>
        <dbReference type="EMBL" id="KXA65572.1"/>
    </source>
</evidence>
<accession>A0A133S7D7</accession>
<keyword evidence="5 8" id="KW-0812">Transmembrane</keyword>
<feature type="transmembrane region" description="Helical" evidence="8">
    <location>
        <begin position="130"/>
        <end position="150"/>
    </location>
</feature>
<feature type="transmembrane region" description="Helical" evidence="8">
    <location>
        <begin position="317"/>
        <end position="336"/>
    </location>
</feature>
<comment type="caution">
    <text evidence="9">The sequence shown here is derived from an EMBL/GenBank/DDBJ whole genome shotgun (WGS) entry which is preliminary data.</text>
</comment>
<dbReference type="KEGG" id="vat:B7L28_08055"/>
<organism evidence="9">
    <name type="scientific">Veillonella atypica</name>
    <dbReference type="NCBI Taxonomy" id="39777"/>
    <lineage>
        <taxon>Bacteria</taxon>
        <taxon>Bacillati</taxon>
        <taxon>Bacillota</taxon>
        <taxon>Negativicutes</taxon>
        <taxon>Veillonellales</taxon>
        <taxon>Veillonellaceae</taxon>
        <taxon>Veillonella</taxon>
    </lineage>
</organism>
<evidence type="ECO:0000256" key="6">
    <source>
        <dbReference type="ARBA" id="ARBA00022989"/>
    </source>
</evidence>
<feature type="transmembrane region" description="Helical" evidence="8">
    <location>
        <begin position="190"/>
        <end position="218"/>
    </location>
</feature>
<evidence type="ECO:0000256" key="3">
    <source>
        <dbReference type="ARBA" id="ARBA00022448"/>
    </source>
</evidence>
<dbReference type="PANTHER" id="PTHR30472:SF25">
    <property type="entry name" value="ABC TRANSPORTER PERMEASE PROTEIN MJ0876-RELATED"/>
    <property type="match status" value="1"/>
</dbReference>
<name>A0A133S7D7_9FIRM</name>
<feature type="transmembrane region" description="Helical" evidence="8">
    <location>
        <begin position="67"/>
        <end position="87"/>
    </location>
</feature>
<feature type="transmembrane region" description="Helical" evidence="8">
    <location>
        <begin position="157"/>
        <end position="178"/>
    </location>
</feature>
<evidence type="ECO:0000256" key="2">
    <source>
        <dbReference type="ARBA" id="ARBA00007935"/>
    </source>
</evidence>
<dbReference type="SUPFAM" id="SSF81345">
    <property type="entry name" value="ABC transporter involved in vitamin B12 uptake, BtuC"/>
    <property type="match status" value="1"/>
</dbReference>
<keyword evidence="7 8" id="KW-0472">Membrane</keyword>
<protein>
    <submittedName>
        <fullName evidence="9">Putative vitamin B12 import system permease protein BtuC</fullName>
    </submittedName>
</protein>
<dbReference type="GO" id="GO:0033214">
    <property type="term" value="P:siderophore-iron import into cell"/>
    <property type="evidence" value="ECO:0007669"/>
    <property type="project" value="TreeGrafter"/>
</dbReference>